<evidence type="ECO:0000313" key="3">
    <source>
        <dbReference type="Proteomes" id="UP000515955"/>
    </source>
</evidence>
<sequence length="146" mass="14706">MRILIASALAVLVAACSPASPNLNVTDAWARPAAAGQSSAAYFTITNQGGADRLVSVTADGAEASLHRSSTEDGVARMRPLADGLAIGAGATAVLRPGGDHVMLMKLQRSLVAGGTVSLRLTFERSGERTVTATVTNNGAGAHGGH</sequence>
<dbReference type="PANTHER" id="PTHR36302">
    <property type="entry name" value="BLR7088 PROTEIN"/>
    <property type="match status" value="1"/>
</dbReference>
<dbReference type="AlphaFoldDB" id="A0A7G9SBZ4"/>
<accession>A0A7G9SBZ4</accession>
<keyword evidence="3" id="KW-1185">Reference proteome</keyword>
<keyword evidence="1" id="KW-0732">Signal</keyword>
<dbReference type="EMBL" id="CP060717">
    <property type="protein sequence ID" value="QNN65369.1"/>
    <property type="molecule type" value="Genomic_DNA"/>
</dbReference>
<evidence type="ECO:0000256" key="1">
    <source>
        <dbReference type="SAM" id="SignalP"/>
    </source>
</evidence>
<dbReference type="PANTHER" id="PTHR36302:SF1">
    <property type="entry name" value="COPPER CHAPERONE PCU(A)C"/>
    <property type="match status" value="1"/>
</dbReference>
<proteinExistence type="predicted"/>
<organism evidence="2 3">
    <name type="scientific">Sphingomonas rhizophila</name>
    <dbReference type="NCBI Taxonomy" id="2071607"/>
    <lineage>
        <taxon>Bacteria</taxon>
        <taxon>Pseudomonadati</taxon>
        <taxon>Pseudomonadota</taxon>
        <taxon>Alphaproteobacteria</taxon>
        <taxon>Sphingomonadales</taxon>
        <taxon>Sphingomonadaceae</taxon>
        <taxon>Sphingomonas</taxon>
    </lineage>
</organism>
<dbReference type="PROSITE" id="PS51257">
    <property type="entry name" value="PROKAR_LIPOPROTEIN"/>
    <property type="match status" value="1"/>
</dbReference>
<protein>
    <submittedName>
        <fullName evidence="2">Copper chaperone PCu(A)C</fullName>
    </submittedName>
</protein>
<name>A0A7G9SBZ4_9SPHN</name>
<dbReference type="InterPro" id="IPR058248">
    <property type="entry name" value="Lxx211020-like"/>
</dbReference>
<dbReference type="InterPro" id="IPR036182">
    <property type="entry name" value="PCuAC_sf"/>
</dbReference>
<dbReference type="SUPFAM" id="SSF110087">
    <property type="entry name" value="DR1885-like metal-binding protein"/>
    <property type="match status" value="1"/>
</dbReference>
<dbReference type="KEGG" id="srhi:H9L12_01680"/>
<feature type="signal peptide" evidence="1">
    <location>
        <begin position="1"/>
        <end position="19"/>
    </location>
</feature>
<reference evidence="2 3" key="1">
    <citation type="submission" date="2020-08" db="EMBL/GenBank/DDBJ databases">
        <title>Genome sequence of Sphingomonas rhizophila KACC 19189T.</title>
        <authorList>
            <person name="Hyun D.-W."/>
            <person name="Bae J.-W."/>
        </authorList>
    </citation>
    <scope>NUCLEOTIDE SEQUENCE [LARGE SCALE GENOMIC DNA]</scope>
    <source>
        <strain evidence="2 3">KACC 19189</strain>
    </source>
</reference>
<dbReference type="Gene3D" id="2.60.40.1890">
    <property type="entry name" value="PCu(A)C copper chaperone"/>
    <property type="match status" value="1"/>
</dbReference>
<gene>
    <name evidence="2" type="ORF">H9L12_01680</name>
</gene>
<dbReference type="RefSeq" id="WP_187542361.1">
    <property type="nucleotide sequence ID" value="NZ_CP060717.1"/>
</dbReference>
<dbReference type="InterPro" id="IPR007410">
    <property type="entry name" value="LpqE-like"/>
</dbReference>
<feature type="chain" id="PRO_5028828830" evidence="1">
    <location>
        <begin position="20"/>
        <end position="146"/>
    </location>
</feature>
<dbReference type="Pfam" id="PF04314">
    <property type="entry name" value="PCuAC"/>
    <property type="match status" value="1"/>
</dbReference>
<dbReference type="Proteomes" id="UP000515955">
    <property type="component" value="Chromosome"/>
</dbReference>
<evidence type="ECO:0000313" key="2">
    <source>
        <dbReference type="EMBL" id="QNN65369.1"/>
    </source>
</evidence>